<evidence type="ECO:0000256" key="6">
    <source>
        <dbReference type="ARBA" id="ARBA00022989"/>
    </source>
</evidence>
<dbReference type="RefSeq" id="WP_007797567.1">
    <property type="nucleotide sequence ID" value="NZ_DS022276.1"/>
</dbReference>
<evidence type="ECO:0000256" key="7">
    <source>
        <dbReference type="ARBA" id="ARBA00023065"/>
    </source>
</evidence>
<evidence type="ECO:0000313" key="17">
    <source>
        <dbReference type="Proteomes" id="UP000006230"/>
    </source>
</evidence>
<evidence type="ECO:0000256" key="14">
    <source>
        <dbReference type="RuleBase" id="RU003848"/>
    </source>
</evidence>
<dbReference type="GO" id="GO:0045259">
    <property type="term" value="C:proton-transporting ATP synthase complex"/>
    <property type="evidence" value="ECO:0007669"/>
    <property type="project" value="UniProtKB-KW"/>
</dbReference>
<feature type="transmembrane region" description="Helical" evidence="13">
    <location>
        <begin position="6"/>
        <end position="27"/>
    </location>
</feature>
<dbReference type="HAMAP" id="MF_01398">
    <property type="entry name" value="ATP_synth_b_bprime"/>
    <property type="match status" value="1"/>
</dbReference>
<reference evidence="16 17" key="1">
    <citation type="journal article" date="2010" name="J. Bacteriol.">
        <title>Genome sequences of Pelagibaca bermudensis HTCC2601T and Maritimibacter alkaliphilus HTCC2654T, the type strains of two marine Roseobacter genera.</title>
        <authorList>
            <person name="Thrash J.C."/>
            <person name="Cho J.C."/>
            <person name="Ferriera S."/>
            <person name="Johnson J."/>
            <person name="Vergin K.L."/>
            <person name="Giovannoni S.J."/>
        </authorList>
    </citation>
    <scope>NUCLEOTIDE SEQUENCE [LARGE SCALE GENOMIC DNA]</scope>
    <source>
        <strain evidence="17">DSM 26914 / JCM 13377 / KCTC 12554 / HTCC2601</strain>
    </source>
</reference>
<dbReference type="InterPro" id="IPR050059">
    <property type="entry name" value="ATP_synthase_B_chain"/>
</dbReference>
<keyword evidence="13" id="KW-1003">Cell membrane</keyword>
<dbReference type="EMBL" id="AATQ01000025">
    <property type="protein sequence ID" value="EAU45538.1"/>
    <property type="molecule type" value="Genomic_DNA"/>
</dbReference>
<dbReference type="GO" id="GO:0012505">
    <property type="term" value="C:endomembrane system"/>
    <property type="evidence" value="ECO:0007669"/>
    <property type="project" value="UniProtKB-SubCell"/>
</dbReference>
<evidence type="ECO:0000256" key="10">
    <source>
        <dbReference type="ARBA" id="ARBA00025198"/>
    </source>
</evidence>
<evidence type="ECO:0000256" key="8">
    <source>
        <dbReference type="ARBA" id="ARBA00023136"/>
    </source>
</evidence>
<evidence type="ECO:0000256" key="15">
    <source>
        <dbReference type="SAM" id="MobiDB-lite"/>
    </source>
</evidence>
<dbReference type="PANTHER" id="PTHR33445:SF2">
    <property type="entry name" value="ATP SYNTHASE SUBUNIT B', CHLOROPLASTIC"/>
    <property type="match status" value="1"/>
</dbReference>
<dbReference type="AlphaFoldDB" id="Q0FMW4"/>
<gene>
    <name evidence="13" type="primary">atpF</name>
    <name evidence="16" type="ORF">R2601_18088</name>
</gene>
<dbReference type="GO" id="GO:0046961">
    <property type="term" value="F:proton-transporting ATPase activity, rotational mechanism"/>
    <property type="evidence" value="ECO:0007669"/>
    <property type="project" value="TreeGrafter"/>
</dbReference>
<dbReference type="Proteomes" id="UP000006230">
    <property type="component" value="Unassembled WGS sequence"/>
</dbReference>
<evidence type="ECO:0000256" key="3">
    <source>
        <dbReference type="ARBA" id="ARBA00022547"/>
    </source>
</evidence>
<comment type="subcellular location">
    <subcellularLocation>
        <location evidence="13">Cell membrane</location>
        <topology evidence="13">Single-pass membrane protein</topology>
    </subcellularLocation>
    <subcellularLocation>
        <location evidence="12">Endomembrane system</location>
        <topology evidence="12">Single-pass membrane protein</topology>
    </subcellularLocation>
</comment>
<accession>Q0FMW4</accession>
<dbReference type="InterPro" id="IPR002146">
    <property type="entry name" value="ATP_synth_b/b'su_bac/chlpt"/>
</dbReference>
<keyword evidence="8 13" id="KW-0472">Membrane</keyword>
<comment type="subunit">
    <text evidence="13">F-type ATPases have 2 components, F(1) - the catalytic core - and F(0) - the membrane proton channel. F(1) has five subunits: alpha(3), beta(3), gamma(1), delta(1), epsilon(1). F(0) has three main subunits: a(1), b(2) and c(10-14). The alpha and beta chains form an alternating ring which encloses part of the gamma chain. F(1) is attached to F(0) by a central stalk formed by the gamma and epsilon chains, while a peripheral stalk is formed by the delta and b chains.</text>
</comment>
<comment type="function">
    <text evidence="10 13">F(1)F(0) ATP synthase produces ATP from ADP in the presence of a proton or sodium gradient. F-type ATPases consist of two structural domains, F(1) containing the extramembraneous catalytic core and F(0) containing the membrane proton channel, linked together by a central stalk and a peripheral stalk. During catalysis, ATP synthesis in the catalytic domain of F(1) is coupled via a rotary mechanism of the central stalk subunits to proton translocation.</text>
</comment>
<keyword evidence="3 13" id="KW-0138">CF(0)</keyword>
<dbReference type="PANTHER" id="PTHR33445">
    <property type="entry name" value="ATP SYNTHASE SUBUNIT B', CHLOROPLASTIC"/>
    <property type="match status" value="1"/>
</dbReference>
<organism evidence="16 17">
    <name type="scientific">Salipiger bermudensis (strain DSM 26914 / JCM 13377 / KCTC 12554 / HTCC2601)</name>
    <name type="common">Pelagibaca bermudensis</name>
    <dbReference type="NCBI Taxonomy" id="314265"/>
    <lineage>
        <taxon>Bacteria</taxon>
        <taxon>Pseudomonadati</taxon>
        <taxon>Pseudomonadota</taxon>
        <taxon>Alphaproteobacteria</taxon>
        <taxon>Rhodobacterales</taxon>
        <taxon>Roseobacteraceae</taxon>
        <taxon>Salipiger</taxon>
    </lineage>
</organism>
<dbReference type="GO" id="GO:0046933">
    <property type="term" value="F:proton-transporting ATP synthase activity, rotational mechanism"/>
    <property type="evidence" value="ECO:0007669"/>
    <property type="project" value="UniProtKB-UniRule"/>
</dbReference>
<keyword evidence="7 13" id="KW-0406">Ion transport</keyword>
<dbReference type="OrthoDB" id="466272at2"/>
<keyword evidence="4 13" id="KW-0812">Transmembrane</keyword>
<name>Q0FMW4_SALBH</name>
<dbReference type="GO" id="GO:0005886">
    <property type="term" value="C:plasma membrane"/>
    <property type="evidence" value="ECO:0007669"/>
    <property type="project" value="UniProtKB-SubCell"/>
</dbReference>
<proteinExistence type="inferred from homology"/>
<keyword evidence="6 13" id="KW-1133">Transmembrane helix</keyword>
<keyword evidence="9 13" id="KW-0066">ATP synthesis</keyword>
<comment type="similarity">
    <text evidence="1 13 14">Belongs to the ATPase B chain family.</text>
</comment>
<keyword evidence="5 13" id="KW-0375">Hydrogen ion transport</keyword>
<evidence type="ECO:0000256" key="11">
    <source>
        <dbReference type="ARBA" id="ARBA00025614"/>
    </source>
</evidence>
<evidence type="ECO:0000256" key="13">
    <source>
        <dbReference type="HAMAP-Rule" id="MF_01398"/>
    </source>
</evidence>
<keyword evidence="2 13" id="KW-0813">Transport</keyword>
<dbReference type="eggNOG" id="COG0712">
    <property type="taxonomic scope" value="Bacteria"/>
</dbReference>
<dbReference type="HOGENOM" id="CLU_070737_0_0_5"/>
<dbReference type="STRING" id="314265.R2601_18088"/>
<evidence type="ECO:0000256" key="9">
    <source>
        <dbReference type="ARBA" id="ARBA00023310"/>
    </source>
</evidence>
<evidence type="ECO:0000256" key="12">
    <source>
        <dbReference type="ARBA" id="ARBA00037847"/>
    </source>
</evidence>
<evidence type="ECO:0000313" key="16">
    <source>
        <dbReference type="EMBL" id="EAU45538.1"/>
    </source>
</evidence>
<comment type="caution">
    <text evidence="16">The sequence shown here is derived from an EMBL/GenBank/DDBJ whole genome shotgun (WGS) entry which is preliminary data.</text>
</comment>
<evidence type="ECO:0000256" key="4">
    <source>
        <dbReference type="ARBA" id="ARBA00022692"/>
    </source>
</evidence>
<keyword evidence="17" id="KW-1185">Reference proteome</keyword>
<evidence type="ECO:0000256" key="1">
    <source>
        <dbReference type="ARBA" id="ARBA00005513"/>
    </source>
</evidence>
<comment type="function">
    <text evidence="11">Component of the F(0) channel, it forms part of the peripheral stalk, linking F(1) to F(0). The b'-subunit is a diverged and duplicated form of b found in plants and photosynthetic bacteria.</text>
</comment>
<feature type="region of interest" description="Disordered" evidence="15">
    <location>
        <begin position="90"/>
        <end position="117"/>
    </location>
</feature>
<evidence type="ECO:0000256" key="5">
    <source>
        <dbReference type="ARBA" id="ARBA00022781"/>
    </source>
</evidence>
<protein>
    <recommendedName>
        <fullName evidence="13">ATP synthase subunit b</fullName>
    </recommendedName>
    <alternativeName>
        <fullName evidence="13">ATP synthase F(0) sector subunit b</fullName>
    </alternativeName>
    <alternativeName>
        <fullName evidence="13">ATPase subunit I</fullName>
    </alternativeName>
    <alternativeName>
        <fullName evidence="13">F-type ATPase subunit b</fullName>
        <shortName evidence="13">F-ATPase subunit b</shortName>
    </alternativeName>
</protein>
<sequence>MTIDWWTLGLQTVNAAILIWLLARFLFRPVSEIIAKRQALAHADLDAAEAAKQAAEAEREAAVAARAEISARRAALLDAAQADAEREKARLKEQAQAEIAEDRRRAEAAQARAEADRRKELDEQAGYLAADIAERLLRRLPDAARTVGFIDGLVVAVSELPAAVRDRLGSDGPVPVRAARMLLPEERATLEARLAEALGRTLTLEIREDPELIAGLELDATNAIVRNHFRADLSRITAELTRHD</sequence>
<evidence type="ECO:0000256" key="2">
    <source>
        <dbReference type="ARBA" id="ARBA00022448"/>
    </source>
</evidence>
<dbReference type="Pfam" id="PF00430">
    <property type="entry name" value="ATP-synt_B"/>
    <property type="match status" value="1"/>
</dbReference>